<dbReference type="Gene3D" id="6.10.250.2080">
    <property type="match status" value="1"/>
</dbReference>
<feature type="transmembrane region" description="Helical" evidence="3">
    <location>
        <begin position="71"/>
        <end position="94"/>
    </location>
</feature>
<dbReference type="PANTHER" id="PTHR30531:SF12">
    <property type="entry name" value="FLAGELLAR BIOSYNTHETIC PROTEIN FLHB"/>
    <property type="match status" value="1"/>
</dbReference>
<dbReference type="STRING" id="1454373.ACMU_02225"/>
<protein>
    <submittedName>
        <fullName evidence="4">Flagellar biosynthesis protein FlhB</fullName>
    </submittedName>
</protein>
<dbReference type="Proteomes" id="UP000026249">
    <property type="component" value="Unassembled WGS sequence"/>
</dbReference>
<dbReference type="InterPro" id="IPR006135">
    <property type="entry name" value="T3SS_substrate_exporter"/>
</dbReference>
<keyword evidence="3" id="KW-1133">Transmembrane helix</keyword>
<dbReference type="GO" id="GO:0005886">
    <property type="term" value="C:plasma membrane"/>
    <property type="evidence" value="ECO:0007669"/>
    <property type="project" value="TreeGrafter"/>
</dbReference>
<evidence type="ECO:0000313" key="4">
    <source>
        <dbReference type="EMBL" id="KAJ57339.1"/>
    </source>
</evidence>
<dbReference type="Gene3D" id="3.40.1690.10">
    <property type="entry name" value="secretion proteins EscU"/>
    <property type="match status" value="1"/>
</dbReference>
<sequence>MSDGQEDDDKQHEPTQKKLDDARRRGELARSQDLNVAASYGGLCLAAFGVGVGSLSAFGDTTAKLLDQADSLSAIALAPGGGTLLLGLLGTALVALLPWFLGPAFLAFLSILGQRSLVFSASKLKPKLSRISPISNAKNKFGRGGLFEFAKSAVKLAAYCIVLSVFLFGRMPAMLDTLHLSPGMGTAVMLRMAVDFLVVAAILALVIGAIDYVWQYFEHLRKNRMSTKELRDEVKQSEGDPYLKQQRRQKGMAIAANRMLADVASADVVIVNPTHFAVALKWDRDSESAPVCVAKGVDEIAARIRETAAEAGVPLHSDPPTARAIHATVEIGHQIHREHYKAVAAAIRFAESLRQKTKTR</sequence>
<accession>A0A037ZMM1</accession>
<keyword evidence="4" id="KW-0969">Cilium</keyword>
<reference evidence="4 5" key="1">
    <citation type="submission" date="2014-03" db="EMBL/GenBank/DDBJ databases">
        <title>Draft Genome Sequence of Actibacterium mucosum KCTC 23349, a Marine Alphaproteobacterium with Complex Ionic Requirements Isolated from Mediterranean Seawater at Malvarrosa Beach, Valencia, Spain.</title>
        <authorList>
            <person name="Arahal D.R."/>
            <person name="Shao Z."/>
            <person name="Lai Q."/>
            <person name="Pujalte M.J."/>
        </authorList>
    </citation>
    <scope>NUCLEOTIDE SEQUENCE [LARGE SCALE GENOMIC DNA]</scope>
    <source>
        <strain evidence="4 5">KCTC 23349</strain>
    </source>
</reference>
<dbReference type="RefSeq" id="WP_035255637.1">
    <property type="nucleotide sequence ID" value="NZ_JFKE01000001.1"/>
</dbReference>
<proteinExistence type="inferred from homology"/>
<keyword evidence="4" id="KW-0966">Cell projection</keyword>
<feature type="transmembrane region" description="Helical" evidence="3">
    <location>
        <begin position="37"/>
        <end position="59"/>
    </location>
</feature>
<gene>
    <name evidence="4" type="ORF">ACMU_02225</name>
</gene>
<comment type="caution">
    <text evidence="4">The sequence shown here is derived from an EMBL/GenBank/DDBJ whole genome shotgun (WGS) entry which is preliminary data.</text>
</comment>
<keyword evidence="3" id="KW-0812">Transmembrane</keyword>
<dbReference type="PANTHER" id="PTHR30531">
    <property type="entry name" value="FLAGELLAR BIOSYNTHETIC PROTEIN FLHB"/>
    <property type="match status" value="1"/>
</dbReference>
<dbReference type="GO" id="GO:0009306">
    <property type="term" value="P:protein secretion"/>
    <property type="evidence" value="ECO:0007669"/>
    <property type="project" value="InterPro"/>
</dbReference>
<feature type="region of interest" description="Disordered" evidence="2">
    <location>
        <begin position="1"/>
        <end position="24"/>
    </location>
</feature>
<dbReference type="InterPro" id="IPR029025">
    <property type="entry name" value="T3SS_substrate_exporter_C"/>
</dbReference>
<dbReference type="AlphaFoldDB" id="A0A037ZMM1"/>
<feature type="transmembrane region" description="Helical" evidence="3">
    <location>
        <begin position="156"/>
        <end position="173"/>
    </location>
</feature>
<dbReference type="Pfam" id="PF01312">
    <property type="entry name" value="Bac_export_2"/>
    <property type="match status" value="1"/>
</dbReference>
<dbReference type="PRINTS" id="PR00950">
    <property type="entry name" value="TYPE3IMSPROT"/>
</dbReference>
<evidence type="ECO:0000256" key="1">
    <source>
        <dbReference type="ARBA" id="ARBA00010690"/>
    </source>
</evidence>
<feature type="compositionally biased region" description="Basic and acidic residues" evidence="2">
    <location>
        <begin position="9"/>
        <end position="24"/>
    </location>
</feature>
<dbReference type="EMBL" id="JFKE01000001">
    <property type="protein sequence ID" value="KAJ57339.1"/>
    <property type="molecule type" value="Genomic_DNA"/>
</dbReference>
<evidence type="ECO:0000256" key="2">
    <source>
        <dbReference type="SAM" id="MobiDB-lite"/>
    </source>
</evidence>
<name>A0A037ZMM1_9RHOB</name>
<dbReference type="OrthoDB" id="9807950at2"/>
<keyword evidence="3" id="KW-0472">Membrane</keyword>
<keyword evidence="5" id="KW-1185">Reference proteome</keyword>
<organism evidence="4 5">
    <name type="scientific">Actibacterium mucosum KCTC 23349</name>
    <dbReference type="NCBI Taxonomy" id="1454373"/>
    <lineage>
        <taxon>Bacteria</taxon>
        <taxon>Pseudomonadati</taxon>
        <taxon>Pseudomonadota</taxon>
        <taxon>Alphaproteobacteria</taxon>
        <taxon>Rhodobacterales</taxon>
        <taxon>Roseobacteraceae</taxon>
        <taxon>Actibacterium</taxon>
    </lineage>
</organism>
<dbReference type="SUPFAM" id="SSF160544">
    <property type="entry name" value="EscU C-terminal domain-like"/>
    <property type="match status" value="1"/>
</dbReference>
<evidence type="ECO:0000256" key="3">
    <source>
        <dbReference type="SAM" id="Phobius"/>
    </source>
</evidence>
<keyword evidence="4" id="KW-0282">Flagellum</keyword>
<feature type="transmembrane region" description="Helical" evidence="3">
    <location>
        <begin position="100"/>
        <end position="121"/>
    </location>
</feature>
<feature type="transmembrane region" description="Helical" evidence="3">
    <location>
        <begin position="193"/>
        <end position="214"/>
    </location>
</feature>
<comment type="similarity">
    <text evidence="1">Belongs to the type III secretion exporter family.</text>
</comment>
<evidence type="ECO:0000313" key="5">
    <source>
        <dbReference type="Proteomes" id="UP000026249"/>
    </source>
</evidence>